<comment type="caution">
    <text evidence="1">The sequence shown here is derived from an EMBL/GenBank/DDBJ whole genome shotgun (WGS) entry which is preliminary data.</text>
</comment>
<proteinExistence type="predicted"/>
<accession>A0ABQ7YSY8</accession>
<dbReference type="Proteomes" id="UP000824890">
    <property type="component" value="Unassembled WGS sequence"/>
</dbReference>
<evidence type="ECO:0000313" key="1">
    <source>
        <dbReference type="EMBL" id="KAH0871330.1"/>
    </source>
</evidence>
<organism evidence="1 2">
    <name type="scientific">Brassica napus</name>
    <name type="common">Rape</name>
    <dbReference type="NCBI Taxonomy" id="3708"/>
    <lineage>
        <taxon>Eukaryota</taxon>
        <taxon>Viridiplantae</taxon>
        <taxon>Streptophyta</taxon>
        <taxon>Embryophyta</taxon>
        <taxon>Tracheophyta</taxon>
        <taxon>Spermatophyta</taxon>
        <taxon>Magnoliopsida</taxon>
        <taxon>eudicotyledons</taxon>
        <taxon>Gunneridae</taxon>
        <taxon>Pentapetalae</taxon>
        <taxon>rosids</taxon>
        <taxon>malvids</taxon>
        <taxon>Brassicales</taxon>
        <taxon>Brassicaceae</taxon>
        <taxon>Brassiceae</taxon>
        <taxon>Brassica</taxon>
    </lineage>
</organism>
<gene>
    <name evidence="1" type="ORF">HID58_078352</name>
</gene>
<protein>
    <submittedName>
        <fullName evidence="1">Uncharacterized protein</fullName>
    </submittedName>
</protein>
<evidence type="ECO:0000313" key="2">
    <source>
        <dbReference type="Proteomes" id="UP000824890"/>
    </source>
</evidence>
<name>A0ABQ7YSY8_BRANA</name>
<reference evidence="1 2" key="1">
    <citation type="submission" date="2021-05" db="EMBL/GenBank/DDBJ databases">
        <title>Genome Assembly of Synthetic Allotetraploid Brassica napus Reveals Homoeologous Exchanges between Subgenomes.</title>
        <authorList>
            <person name="Davis J.T."/>
        </authorList>
    </citation>
    <scope>NUCLEOTIDE SEQUENCE [LARGE SCALE GENOMIC DNA]</scope>
    <source>
        <strain evidence="2">cv. Da-Ae</strain>
        <tissue evidence="1">Seedling</tissue>
    </source>
</reference>
<feature type="non-terminal residue" evidence="1">
    <location>
        <position position="1"/>
    </location>
</feature>
<sequence length="183" mass="21194">CSSKSCIISCTMLCITANQILISFLENFTILFNFLRGSHPIGALPKHLLKIFKNVESNQDRPWNPNADPQYLVPQSQMLKLFHHVRNKIKERERDRKRKEKQSIRTRPIGTIDKGRCLRSLIADFINGDILFLNKCVICSFVVLSCDLAYTCSSSRFLDDFLHIFNHFCGCNTTCIEKYSLNW</sequence>
<dbReference type="EMBL" id="JAGKQM010000017">
    <property type="protein sequence ID" value="KAH0871330.1"/>
    <property type="molecule type" value="Genomic_DNA"/>
</dbReference>
<keyword evidence="2" id="KW-1185">Reference proteome</keyword>